<protein>
    <submittedName>
        <fullName evidence="2">Peptidase S1 domain-containing protein</fullName>
    </submittedName>
</protein>
<evidence type="ECO:0000313" key="2">
    <source>
        <dbReference type="WBParaSite" id="RSKR_0000714500.1"/>
    </source>
</evidence>
<reference evidence="2" key="1">
    <citation type="submission" date="2016-11" db="UniProtKB">
        <authorList>
            <consortium name="WormBaseParasite"/>
        </authorList>
    </citation>
    <scope>IDENTIFICATION</scope>
    <source>
        <strain evidence="2">KR3021</strain>
    </source>
</reference>
<proteinExistence type="predicted"/>
<sequence length="99" mass="10959">MGMYMSGFGQNQNGRISENMELAQFEEHIQLISDDKKPQSYYGEFDIPDNSPSGFRGDSGSGLILQAHINPYLVGILVSGKLGPFDLVEDNNFVMLRNG</sequence>
<evidence type="ECO:0000313" key="1">
    <source>
        <dbReference type="Proteomes" id="UP000095286"/>
    </source>
</evidence>
<accession>A0AC35U3U4</accession>
<name>A0AC35U3U4_9BILA</name>
<dbReference type="WBParaSite" id="RSKR_0000714500.1">
    <property type="protein sequence ID" value="RSKR_0000714500.1"/>
    <property type="gene ID" value="RSKR_0000714500"/>
</dbReference>
<organism evidence="1 2">
    <name type="scientific">Rhabditophanes sp. KR3021</name>
    <dbReference type="NCBI Taxonomy" id="114890"/>
    <lineage>
        <taxon>Eukaryota</taxon>
        <taxon>Metazoa</taxon>
        <taxon>Ecdysozoa</taxon>
        <taxon>Nematoda</taxon>
        <taxon>Chromadorea</taxon>
        <taxon>Rhabditida</taxon>
        <taxon>Tylenchina</taxon>
        <taxon>Panagrolaimomorpha</taxon>
        <taxon>Strongyloidoidea</taxon>
        <taxon>Alloionematidae</taxon>
        <taxon>Rhabditophanes</taxon>
    </lineage>
</organism>
<dbReference type="Proteomes" id="UP000095286">
    <property type="component" value="Unplaced"/>
</dbReference>